<dbReference type="Proteomes" id="UP000434957">
    <property type="component" value="Unassembled WGS sequence"/>
</dbReference>
<dbReference type="EMBL" id="QXFU01000866">
    <property type="protein sequence ID" value="KAE9017982.1"/>
    <property type="molecule type" value="Genomic_DNA"/>
</dbReference>
<dbReference type="EMBL" id="QXFV01000857">
    <property type="protein sequence ID" value="KAE9023526.1"/>
    <property type="molecule type" value="Genomic_DNA"/>
</dbReference>
<evidence type="ECO:0000313" key="3">
    <source>
        <dbReference type="EMBL" id="KAE9017982.1"/>
    </source>
</evidence>
<keyword evidence="2" id="KW-0732">Signal</keyword>
<keyword evidence="7" id="KW-1185">Reference proteome</keyword>
<accession>A0A6A3LW71</accession>
<evidence type="ECO:0000313" key="8">
    <source>
        <dbReference type="Proteomes" id="UP000435112"/>
    </source>
</evidence>
<protein>
    <recommendedName>
        <fullName evidence="9">CBM1 domain-containing protein</fullName>
    </recommendedName>
</protein>
<evidence type="ECO:0000256" key="1">
    <source>
        <dbReference type="SAM" id="MobiDB-lite"/>
    </source>
</evidence>
<name>A0A6A3LW71_9STRA</name>
<evidence type="ECO:0000313" key="4">
    <source>
        <dbReference type="EMBL" id="KAE9023526.1"/>
    </source>
</evidence>
<evidence type="ECO:0000313" key="6">
    <source>
        <dbReference type="Proteomes" id="UP000429607"/>
    </source>
</evidence>
<feature type="compositionally biased region" description="Low complexity" evidence="1">
    <location>
        <begin position="68"/>
        <end position="84"/>
    </location>
</feature>
<feature type="signal peptide" evidence="2">
    <location>
        <begin position="1"/>
        <end position="26"/>
    </location>
</feature>
<sequence>MLKLRVVLSFAVAVLVTLTTLDNVAAQTLDQLSQADEPSYSGSGDTYVAGGAGEPVVEEPPPEYDNIPSSTKATPTKTSGTSSGETVPRWGPCDENAKCVKHTYCKLLSSGMSICYPA</sequence>
<dbReference type="Proteomes" id="UP000429607">
    <property type="component" value="Unassembled WGS sequence"/>
</dbReference>
<feature type="region of interest" description="Disordered" evidence="1">
    <location>
        <begin position="34"/>
        <end position="92"/>
    </location>
</feature>
<organism evidence="4 6">
    <name type="scientific">Phytophthora rubi</name>
    <dbReference type="NCBI Taxonomy" id="129364"/>
    <lineage>
        <taxon>Eukaryota</taxon>
        <taxon>Sar</taxon>
        <taxon>Stramenopiles</taxon>
        <taxon>Oomycota</taxon>
        <taxon>Peronosporomycetes</taxon>
        <taxon>Peronosporales</taxon>
        <taxon>Peronosporaceae</taxon>
        <taxon>Phytophthora</taxon>
    </lineage>
</organism>
<proteinExistence type="predicted"/>
<dbReference type="OrthoDB" id="124194at2759"/>
<feature type="chain" id="PRO_5036380078" description="CBM1 domain-containing protein" evidence="2">
    <location>
        <begin position="27"/>
        <end position="118"/>
    </location>
</feature>
<evidence type="ECO:0000256" key="2">
    <source>
        <dbReference type="SAM" id="SignalP"/>
    </source>
</evidence>
<evidence type="ECO:0008006" key="9">
    <source>
        <dbReference type="Google" id="ProtNLM"/>
    </source>
</evidence>
<dbReference type="EMBL" id="QXFT01000845">
    <property type="protein sequence ID" value="KAE9334698.1"/>
    <property type="molecule type" value="Genomic_DNA"/>
</dbReference>
<evidence type="ECO:0000313" key="5">
    <source>
        <dbReference type="EMBL" id="KAE9334698.1"/>
    </source>
</evidence>
<reference evidence="6 8" key="1">
    <citation type="submission" date="2018-09" db="EMBL/GenBank/DDBJ databases">
        <title>Genomic investigation of the strawberry pathogen Phytophthora fragariae indicates pathogenicity is determined by transcriptional variation in three key races.</title>
        <authorList>
            <person name="Adams T.M."/>
            <person name="Armitage A.D."/>
            <person name="Sobczyk M.K."/>
            <person name="Bates H.J."/>
            <person name="Dunwell J.M."/>
            <person name="Nellist C.F."/>
            <person name="Harrison R.J."/>
        </authorList>
    </citation>
    <scope>NUCLEOTIDE SEQUENCE [LARGE SCALE GENOMIC DNA]</scope>
    <source>
        <strain evidence="4 6">SCRP249</strain>
        <strain evidence="3 8">SCRP324</strain>
        <strain evidence="5 7">SCRP333</strain>
    </source>
</reference>
<comment type="caution">
    <text evidence="4">The sequence shown here is derived from an EMBL/GenBank/DDBJ whole genome shotgun (WGS) entry which is preliminary data.</text>
</comment>
<dbReference type="AlphaFoldDB" id="A0A6A3LW71"/>
<evidence type="ECO:0000313" key="7">
    <source>
        <dbReference type="Proteomes" id="UP000434957"/>
    </source>
</evidence>
<feature type="compositionally biased region" description="Polar residues" evidence="1">
    <location>
        <begin position="34"/>
        <end position="44"/>
    </location>
</feature>
<gene>
    <name evidence="4" type="ORF">PR001_g12888</name>
    <name evidence="3" type="ORF">PR002_g13230</name>
    <name evidence="5" type="ORF">PR003_g13395</name>
</gene>
<dbReference type="Proteomes" id="UP000435112">
    <property type="component" value="Unassembled WGS sequence"/>
</dbReference>